<dbReference type="Pfam" id="PF08541">
    <property type="entry name" value="ACP_syn_III_C"/>
    <property type="match status" value="1"/>
</dbReference>
<evidence type="ECO:0000259" key="3">
    <source>
        <dbReference type="Pfam" id="PF08541"/>
    </source>
</evidence>
<feature type="domain" description="Beta-ketoacyl-[acyl-carrier-protein] synthase III C-terminal" evidence="3">
    <location>
        <begin position="219"/>
        <end position="307"/>
    </location>
</feature>
<accession>A0ABW2G0G6</accession>
<dbReference type="InterPro" id="IPR016039">
    <property type="entry name" value="Thiolase-like"/>
</dbReference>
<organism evidence="4 5">
    <name type="scientific">Kitasatospora paranensis</name>
    <dbReference type="NCBI Taxonomy" id="258053"/>
    <lineage>
        <taxon>Bacteria</taxon>
        <taxon>Bacillati</taxon>
        <taxon>Actinomycetota</taxon>
        <taxon>Actinomycetes</taxon>
        <taxon>Kitasatosporales</taxon>
        <taxon>Streptomycetaceae</taxon>
        <taxon>Kitasatospora</taxon>
    </lineage>
</organism>
<dbReference type="PANTHER" id="PTHR34069:SF2">
    <property type="entry name" value="BETA-KETOACYL-[ACYL-CARRIER-PROTEIN] SYNTHASE III"/>
    <property type="match status" value="1"/>
</dbReference>
<dbReference type="RefSeq" id="WP_345704768.1">
    <property type="nucleotide sequence ID" value="NZ_BAABKV010000001.1"/>
</dbReference>
<evidence type="ECO:0000313" key="5">
    <source>
        <dbReference type="Proteomes" id="UP001596435"/>
    </source>
</evidence>
<gene>
    <name evidence="4" type="ORF">ACFQMG_22135</name>
</gene>
<evidence type="ECO:0000256" key="2">
    <source>
        <dbReference type="ARBA" id="ARBA00023315"/>
    </source>
</evidence>
<dbReference type="PANTHER" id="PTHR34069">
    <property type="entry name" value="3-OXOACYL-[ACYL-CARRIER-PROTEIN] SYNTHASE 3"/>
    <property type="match status" value="1"/>
</dbReference>
<comment type="caution">
    <text evidence="4">The sequence shown here is derived from an EMBL/GenBank/DDBJ whole genome shotgun (WGS) entry which is preliminary data.</text>
</comment>
<keyword evidence="5" id="KW-1185">Reference proteome</keyword>
<name>A0ABW2G0G6_9ACTN</name>
<evidence type="ECO:0000313" key="4">
    <source>
        <dbReference type="EMBL" id="MFC7182250.1"/>
    </source>
</evidence>
<keyword evidence="1" id="KW-0808">Transferase</keyword>
<dbReference type="Gene3D" id="3.40.47.10">
    <property type="match status" value="2"/>
</dbReference>
<protein>
    <submittedName>
        <fullName evidence="4">3-oxoacyl-[acyl-carrier-protein] synthase III C-terminal domain-containing protein</fullName>
    </submittedName>
</protein>
<keyword evidence="2" id="KW-0012">Acyltransferase</keyword>
<dbReference type="SUPFAM" id="SSF53901">
    <property type="entry name" value="Thiolase-like"/>
    <property type="match status" value="1"/>
</dbReference>
<dbReference type="EMBL" id="JBHTAJ010000043">
    <property type="protein sequence ID" value="MFC7182250.1"/>
    <property type="molecule type" value="Genomic_DNA"/>
</dbReference>
<evidence type="ECO:0000256" key="1">
    <source>
        <dbReference type="ARBA" id="ARBA00022679"/>
    </source>
</evidence>
<proteinExistence type="predicted"/>
<dbReference type="Proteomes" id="UP001596435">
    <property type="component" value="Unassembled WGS sequence"/>
</dbReference>
<sequence>MLHLRKVVPFVPEHSTAIADMRDALGVADSEIRLLTRFLGLERIVTAEGLTTLDMLLALGQEALAGADRSLVRYLIHAHTVQHVAPPALRWMDVLRDKLGLAEAAAFSMSHQGCVIGLSALRAAEALLGTEPAGSTALILIGEKALSPVMQHIPGTSVLGDATAGVLVALDGPGDVLLSTAHRTLGEFHRARHMSEELAQRYTQAYTPTLASVMVEAVHSAGLEIGEIDLVLPHNVNRYSWTATARRLGLPLERVYLENVPTMGHCFCADPFVNLSTARAENAVRPGETVLMVSAGQGGTFAAAVARTAAREE</sequence>
<reference evidence="5" key="1">
    <citation type="journal article" date="2019" name="Int. J. Syst. Evol. Microbiol.">
        <title>The Global Catalogue of Microorganisms (GCM) 10K type strain sequencing project: providing services to taxonomists for standard genome sequencing and annotation.</title>
        <authorList>
            <consortium name="The Broad Institute Genomics Platform"/>
            <consortium name="The Broad Institute Genome Sequencing Center for Infectious Disease"/>
            <person name="Wu L."/>
            <person name="Ma J."/>
        </authorList>
    </citation>
    <scope>NUCLEOTIDE SEQUENCE [LARGE SCALE GENOMIC DNA]</scope>
    <source>
        <strain evidence="5">CGMCC 1.12859</strain>
    </source>
</reference>
<dbReference type="InterPro" id="IPR013747">
    <property type="entry name" value="ACP_syn_III_C"/>
</dbReference>